<keyword evidence="4" id="KW-0547">Nucleotide-binding</keyword>
<dbReference type="GO" id="GO:0005524">
    <property type="term" value="F:ATP binding"/>
    <property type="evidence" value="ECO:0007669"/>
    <property type="project" value="UniProtKB-KW"/>
</dbReference>
<accession>A0A0F9N7K7</accession>
<evidence type="ECO:0000256" key="1">
    <source>
        <dbReference type="ARBA" id="ARBA00005051"/>
    </source>
</evidence>
<dbReference type="UniPathway" id="UPA00077">
    <property type="reaction ID" value="UER00155"/>
</dbReference>
<comment type="pathway">
    <text evidence="1">Cofactor biosynthesis; tetrahydrofolate biosynthesis; 2-amino-4-hydroxy-6-hydroxymethyl-7,8-dihydropteridine diphosphate from 7,8-dihydroneopterin triphosphate: step 4/4.</text>
</comment>
<dbReference type="AlphaFoldDB" id="A0A0F9N7K7"/>
<dbReference type="PANTHER" id="PTHR43071:SF2">
    <property type="entry name" value="2-AMINO-4-HYDROXY-6-HYDROXYMETHYLDIHYDROPTERIDINE PYROPHOSPHOKINASE"/>
    <property type="match status" value="1"/>
</dbReference>
<keyword evidence="7" id="KW-0289">Folate biosynthesis</keyword>
<dbReference type="GO" id="GO:0046654">
    <property type="term" value="P:tetrahydrofolate biosynthetic process"/>
    <property type="evidence" value="ECO:0007669"/>
    <property type="project" value="UniProtKB-UniPathway"/>
</dbReference>
<keyword evidence="3" id="KW-0808">Transferase</keyword>
<dbReference type="NCBIfam" id="TIGR01498">
    <property type="entry name" value="folK"/>
    <property type="match status" value="1"/>
</dbReference>
<protein>
    <recommendedName>
        <fullName evidence="2">2-amino-4-hydroxy-6-hydroxymethyldihydropteridine diphosphokinase</fullName>
        <ecNumber evidence="2">2.7.6.3</ecNumber>
    </recommendedName>
</protein>
<name>A0A0F9N7K7_9ZZZZ</name>
<gene>
    <name evidence="9" type="ORF">LCGC14_1001820</name>
</gene>
<dbReference type="GO" id="GO:0016301">
    <property type="term" value="F:kinase activity"/>
    <property type="evidence" value="ECO:0007669"/>
    <property type="project" value="UniProtKB-KW"/>
</dbReference>
<dbReference type="Gene3D" id="3.30.70.560">
    <property type="entry name" value="7,8-Dihydro-6-hydroxymethylpterin-pyrophosphokinase HPPK"/>
    <property type="match status" value="1"/>
</dbReference>
<dbReference type="PANTHER" id="PTHR43071">
    <property type="entry name" value="2-AMINO-4-HYDROXY-6-HYDROXYMETHYLDIHYDROPTERIDINE PYROPHOSPHOKINASE"/>
    <property type="match status" value="1"/>
</dbReference>
<dbReference type="InterPro" id="IPR035907">
    <property type="entry name" value="Hppk_sf"/>
</dbReference>
<organism evidence="9">
    <name type="scientific">marine sediment metagenome</name>
    <dbReference type="NCBI Taxonomy" id="412755"/>
    <lineage>
        <taxon>unclassified sequences</taxon>
        <taxon>metagenomes</taxon>
        <taxon>ecological metagenomes</taxon>
    </lineage>
</organism>
<evidence type="ECO:0000256" key="4">
    <source>
        <dbReference type="ARBA" id="ARBA00022741"/>
    </source>
</evidence>
<feature type="domain" description="7,8-dihydro-6-hydroxymethylpterin-pyrophosphokinase" evidence="8">
    <location>
        <begin position="5"/>
        <end position="129"/>
    </location>
</feature>
<evidence type="ECO:0000313" key="9">
    <source>
        <dbReference type="EMBL" id="KKN13889.1"/>
    </source>
</evidence>
<sequence>MAQIYISLGSNINKAHYIQCALITLKQHFEHIVHSSVFESEAVGFAGNNFYNSVVGATTDMSLADVCALLKQIERDNGRTANDKKFSPRTLDLDLLFYDDVICDSPAQLPRDEITKNAFVLQPLSEVAPDFYHPVAKLTIAQLWNEYNNPQQKLWKVEFSNL</sequence>
<dbReference type="InterPro" id="IPR000550">
    <property type="entry name" value="Hppk"/>
</dbReference>
<evidence type="ECO:0000259" key="8">
    <source>
        <dbReference type="Pfam" id="PF01288"/>
    </source>
</evidence>
<dbReference type="EC" id="2.7.6.3" evidence="2"/>
<dbReference type="SUPFAM" id="SSF55083">
    <property type="entry name" value="6-hydroxymethyl-7,8-dihydropterin pyrophosphokinase, HPPK"/>
    <property type="match status" value="1"/>
</dbReference>
<evidence type="ECO:0000256" key="3">
    <source>
        <dbReference type="ARBA" id="ARBA00022679"/>
    </source>
</evidence>
<dbReference type="GO" id="GO:0003848">
    <property type="term" value="F:2-amino-4-hydroxy-6-hydroxymethyldihydropteridine diphosphokinase activity"/>
    <property type="evidence" value="ECO:0007669"/>
    <property type="project" value="UniProtKB-EC"/>
</dbReference>
<dbReference type="EMBL" id="LAZR01003873">
    <property type="protein sequence ID" value="KKN13889.1"/>
    <property type="molecule type" value="Genomic_DNA"/>
</dbReference>
<evidence type="ECO:0000256" key="5">
    <source>
        <dbReference type="ARBA" id="ARBA00022777"/>
    </source>
</evidence>
<dbReference type="GO" id="GO:0046656">
    <property type="term" value="P:folic acid biosynthetic process"/>
    <property type="evidence" value="ECO:0007669"/>
    <property type="project" value="UniProtKB-KW"/>
</dbReference>
<dbReference type="CDD" id="cd00483">
    <property type="entry name" value="HPPK"/>
    <property type="match status" value="1"/>
</dbReference>
<evidence type="ECO:0000256" key="2">
    <source>
        <dbReference type="ARBA" id="ARBA00013253"/>
    </source>
</evidence>
<keyword evidence="6" id="KW-0067">ATP-binding</keyword>
<evidence type="ECO:0000256" key="6">
    <source>
        <dbReference type="ARBA" id="ARBA00022840"/>
    </source>
</evidence>
<keyword evidence="5" id="KW-0418">Kinase</keyword>
<proteinExistence type="predicted"/>
<evidence type="ECO:0000256" key="7">
    <source>
        <dbReference type="ARBA" id="ARBA00022909"/>
    </source>
</evidence>
<reference evidence="9" key="1">
    <citation type="journal article" date="2015" name="Nature">
        <title>Complex archaea that bridge the gap between prokaryotes and eukaryotes.</title>
        <authorList>
            <person name="Spang A."/>
            <person name="Saw J.H."/>
            <person name="Jorgensen S.L."/>
            <person name="Zaremba-Niedzwiedzka K."/>
            <person name="Martijn J."/>
            <person name="Lind A.E."/>
            <person name="van Eijk R."/>
            <person name="Schleper C."/>
            <person name="Guy L."/>
            <person name="Ettema T.J."/>
        </authorList>
    </citation>
    <scope>NUCLEOTIDE SEQUENCE</scope>
</reference>
<dbReference type="Pfam" id="PF01288">
    <property type="entry name" value="HPPK"/>
    <property type="match status" value="1"/>
</dbReference>
<comment type="caution">
    <text evidence="9">The sequence shown here is derived from an EMBL/GenBank/DDBJ whole genome shotgun (WGS) entry which is preliminary data.</text>
</comment>